<feature type="compositionally biased region" description="Low complexity" evidence="1">
    <location>
        <begin position="228"/>
        <end position="257"/>
    </location>
</feature>
<name>A0A6A6X9R0_9PLEO</name>
<feature type="compositionally biased region" description="Pro residues" evidence="1">
    <location>
        <begin position="490"/>
        <end position="509"/>
    </location>
</feature>
<feature type="compositionally biased region" description="Basic residues" evidence="1">
    <location>
        <begin position="293"/>
        <end position="307"/>
    </location>
</feature>
<feature type="compositionally biased region" description="Basic and acidic residues" evidence="1">
    <location>
        <begin position="592"/>
        <end position="602"/>
    </location>
</feature>
<gene>
    <name evidence="2" type="ORF">K505DRAFT_375527</name>
</gene>
<dbReference type="AlphaFoldDB" id="A0A6A6X9R0"/>
<feature type="region of interest" description="Disordered" evidence="1">
    <location>
        <begin position="1"/>
        <end position="111"/>
    </location>
</feature>
<dbReference type="Proteomes" id="UP000799757">
    <property type="component" value="Unassembled WGS sequence"/>
</dbReference>
<feature type="compositionally biased region" description="Basic and acidic residues" evidence="1">
    <location>
        <begin position="283"/>
        <end position="292"/>
    </location>
</feature>
<keyword evidence="3" id="KW-1185">Reference proteome</keyword>
<feature type="region of interest" description="Disordered" evidence="1">
    <location>
        <begin position="146"/>
        <end position="634"/>
    </location>
</feature>
<organism evidence="2 3">
    <name type="scientific">Melanomma pulvis-pyrius CBS 109.77</name>
    <dbReference type="NCBI Taxonomy" id="1314802"/>
    <lineage>
        <taxon>Eukaryota</taxon>
        <taxon>Fungi</taxon>
        <taxon>Dikarya</taxon>
        <taxon>Ascomycota</taxon>
        <taxon>Pezizomycotina</taxon>
        <taxon>Dothideomycetes</taxon>
        <taxon>Pleosporomycetidae</taxon>
        <taxon>Pleosporales</taxon>
        <taxon>Melanommataceae</taxon>
        <taxon>Melanomma</taxon>
    </lineage>
</organism>
<evidence type="ECO:0000256" key="1">
    <source>
        <dbReference type="SAM" id="MobiDB-lite"/>
    </source>
</evidence>
<feature type="compositionally biased region" description="Low complexity" evidence="1">
    <location>
        <begin position="14"/>
        <end position="24"/>
    </location>
</feature>
<feature type="compositionally biased region" description="Polar residues" evidence="1">
    <location>
        <begin position="375"/>
        <end position="386"/>
    </location>
</feature>
<feature type="compositionally biased region" description="Polar residues" evidence="1">
    <location>
        <begin position="516"/>
        <end position="532"/>
    </location>
</feature>
<feature type="compositionally biased region" description="Polar residues" evidence="1">
    <location>
        <begin position="399"/>
        <end position="445"/>
    </location>
</feature>
<feature type="compositionally biased region" description="Polar residues" evidence="1">
    <location>
        <begin position="214"/>
        <end position="226"/>
    </location>
</feature>
<accession>A0A6A6X9R0</accession>
<proteinExistence type="predicted"/>
<feature type="compositionally biased region" description="Basic and acidic residues" evidence="1">
    <location>
        <begin position="566"/>
        <end position="583"/>
    </location>
</feature>
<feature type="compositionally biased region" description="Basic and acidic residues" evidence="1">
    <location>
        <begin position="29"/>
        <end position="45"/>
    </location>
</feature>
<protein>
    <submittedName>
        <fullName evidence="2">Uncharacterized protein</fullName>
    </submittedName>
</protein>
<feature type="compositionally biased region" description="Polar residues" evidence="1">
    <location>
        <begin position="310"/>
        <end position="333"/>
    </location>
</feature>
<reference evidence="2" key="1">
    <citation type="journal article" date="2020" name="Stud. Mycol.">
        <title>101 Dothideomycetes genomes: a test case for predicting lifestyles and emergence of pathogens.</title>
        <authorList>
            <person name="Haridas S."/>
            <person name="Albert R."/>
            <person name="Binder M."/>
            <person name="Bloem J."/>
            <person name="Labutti K."/>
            <person name="Salamov A."/>
            <person name="Andreopoulos B."/>
            <person name="Baker S."/>
            <person name="Barry K."/>
            <person name="Bills G."/>
            <person name="Bluhm B."/>
            <person name="Cannon C."/>
            <person name="Castanera R."/>
            <person name="Culley D."/>
            <person name="Daum C."/>
            <person name="Ezra D."/>
            <person name="Gonzalez J."/>
            <person name="Henrissat B."/>
            <person name="Kuo A."/>
            <person name="Liang C."/>
            <person name="Lipzen A."/>
            <person name="Lutzoni F."/>
            <person name="Magnuson J."/>
            <person name="Mondo S."/>
            <person name="Nolan M."/>
            <person name="Ohm R."/>
            <person name="Pangilinan J."/>
            <person name="Park H.-J."/>
            <person name="Ramirez L."/>
            <person name="Alfaro M."/>
            <person name="Sun H."/>
            <person name="Tritt A."/>
            <person name="Yoshinaga Y."/>
            <person name="Zwiers L.-H."/>
            <person name="Turgeon B."/>
            <person name="Goodwin S."/>
            <person name="Spatafora J."/>
            <person name="Crous P."/>
            <person name="Grigoriev I."/>
        </authorList>
    </citation>
    <scope>NUCLEOTIDE SEQUENCE</scope>
    <source>
        <strain evidence="2">CBS 109.77</strain>
    </source>
</reference>
<dbReference type="OrthoDB" id="428854at2759"/>
<evidence type="ECO:0000313" key="2">
    <source>
        <dbReference type="EMBL" id="KAF2793136.1"/>
    </source>
</evidence>
<feature type="compositionally biased region" description="Low complexity" evidence="1">
    <location>
        <begin position="460"/>
        <end position="489"/>
    </location>
</feature>
<dbReference type="EMBL" id="MU001940">
    <property type="protein sequence ID" value="KAF2793136.1"/>
    <property type="molecule type" value="Genomic_DNA"/>
</dbReference>
<sequence>MSGNPFRASLLQNPTSSASAPPTSFLNHGDSKRAGALEVDVRDSVHASPLPAKSKTKKSVRIESPTSSPPHPAFHDADTFDDNDLQQRLQEREGQAPPPFTSPAGFPESFEDYAKERPFGGVRDGRDNAYEAPDATASMRTHSGMVGAALSPSGAPVNPFSRTLATIESQEKGSAELGRPAGQNRDRPAAEKTAPGTTKPSLDVESFKRLLMTGIQSPPVSGTLPQTAPAIAPNPINASLLESSSSTDTSSISRQSIFEPVQEPHIESPRTSYEMAASDDDERVVLVRDARKSEKKKPPPPRHRHGKPVTSRTPQVVSFSEFSATQPTSSPISRNRVDSDLNKPLPVPPILSPTAHIFPQDTIQDEPPPLETRASESSGQSDTPSVQKKVPPPVPIARRQSQLRSSTIGNRSRSNSSLTMTSQHSTDYSVLIPSASNEPTYSPVTQKAPPPPPPARRHGAAATSINPPSNNSSTTELPSTASTRRTPVSSPNPPSSRRPTFSSPPPSPAPGLTRTSSVSSNLNPRSVSNESATMPPPPPPPRRRQSGRSSLDKERPYPLPTTSPTESRRTSSENKRSSFDSKRRTSVASESSLRHEYARASENDQELYSPQEEVEVESRGLGLSLQQTTSGERNILDDMEKFQREIDELRAKYKPVG</sequence>
<evidence type="ECO:0000313" key="3">
    <source>
        <dbReference type="Proteomes" id="UP000799757"/>
    </source>
</evidence>